<protein>
    <submittedName>
        <fullName evidence="1">Uncharacterized protein</fullName>
    </submittedName>
</protein>
<evidence type="ECO:0000313" key="2">
    <source>
        <dbReference type="Proteomes" id="UP001163603"/>
    </source>
</evidence>
<dbReference type="Proteomes" id="UP001163603">
    <property type="component" value="Chromosome 5"/>
</dbReference>
<sequence>MWLIFARYAIVEDLAEFGAIVHKCSRNQTELDARIQEWKSKGLKVSGSVCDMKIRAEREKLMETVSLMFDGKLNILVSF</sequence>
<proteinExistence type="predicted"/>
<gene>
    <name evidence="1" type="ORF">Pint_27114</name>
</gene>
<comment type="caution">
    <text evidence="1">The sequence shown here is derived from an EMBL/GenBank/DDBJ whole genome shotgun (WGS) entry which is preliminary data.</text>
</comment>
<dbReference type="EMBL" id="CM047740">
    <property type="protein sequence ID" value="KAJ0041226.1"/>
    <property type="molecule type" value="Genomic_DNA"/>
</dbReference>
<organism evidence="1 2">
    <name type="scientific">Pistacia integerrima</name>
    <dbReference type="NCBI Taxonomy" id="434235"/>
    <lineage>
        <taxon>Eukaryota</taxon>
        <taxon>Viridiplantae</taxon>
        <taxon>Streptophyta</taxon>
        <taxon>Embryophyta</taxon>
        <taxon>Tracheophyta</taxon>
        <taxon>Spermatophyta</taxon>
        <taxon>Magnoliopsida</taxon>
        <taxon>eudicotyledons</taxon>
        <taxon>Gunneridae</taxon>
        <taxon>Pentapetalae</taxon>
        <taxon>rosids</taxon>
        <taxon>malvids</taxon>
        <taxon>Sapindales</taxon>
        <taxon>Anacardiaceae</taxon>
        <taxon>Pistacia</taxon>
    </lineage>
</organism>
<name>A0ACC0YS31_9ROSI</name>
<accession>A0ACC0YS31</accession>
<keyword evidence="2" id="KW-1185">Reference proteome</keyword>
<reference evidence="2" key="1">
    <citation type="journal article" date="2023" name="G3 (Bethesda)">
        <title>Genome assembly and association tests identify interacting loci associated with vigor, precocity, and sex in interspecific pistachio rootstocks.</title>
        <authorList>
            <person name="Palmer W."/>
            <person name="Jacygrad E."/>
            <person name="Sagayaradj S."/>
            <person name="Cavanaugh K."/>
            <person name="Han R."/>
            <person name="Bertier L."/>
            <person name="Beede B."/>
            <person name="Kafkas S."/>
            <person name="Golino D."/>
            <person name="Preece J."/>
            <person name="Michelmore R."/>
        </authorList>
    </citation>
    <scope>NUCLEOTIDE SEQUENCE [LARGE SCALE GENOMIC DNA]</scope>
</reference>
<evidence type="ECO:0000313" key="1">
    <source>
        <dbReference type="EMBL" id="KAJ0041226.1"/>
    </source>
</evidence>